<dbReference type="ExpressionAtlas" id="I3TAS2">
    <property type="expression patterns" value="differential"/>
</dbReference>
<dbReference type="EMBL" id="BT149820">
    <property type="protein sequence ID" value="AFK49614.1"/>
    <property type="molecule type" value="mRNA"/>
</dbReference>
<proteinExistence type="evidence at transcript level"/>
<protein>
    <submittedName>
        <fullName evidence="1">Uncharacterized protein</fullName>
    </submittedName>
</protein>
<accession>I3TAS2</accession>
<reference evidence="1" key="1">
    <citation type="submission" date="2012-05" db="EMBL/GenBank/DDBJ databases">
        <authorList>
            <person name="Krishnakumar V."/>
            <person name="Cheung F."/>
            <person name="Xiao Y."/>
            <person name="Chan A."/>
            <person name="Moskal W.A."/>
            <person name="Town C.D."/>
        </authorList>
    </citation>
    <scope>NUCLEOTIDE SEQUENCE</scope>
</reference>
<evidence type="ECO:0000313" key="1">
    <source>
        <dbReference type="EMBL" id="AFK49614.1"/>
    </source>
</evidence>
<dbReference type="PANTHER" id="PTHR33264">
    <property type="entry name" value="EXPRESSED PROTEIN"/>
    <property type="match status" value="1"/>
</dbReference>
<sequence>MTRQNQLQNRRRSVGEVAGNATAECAAICCCVPCAVVDMVALATYKVPASLWKKAAINNRKKRLLKQMKKDMKNFLEHEKPGGPGPETVVVGPTMEELLAQEELPEEDLWARFSVNGFWRSSSSQKHEPDELQAGENNR</sequence>
<organism evidence="1">
    <name type="scientific">Medicago truncatula</name>
    <name type="common">Barrel medic</name>
    <name type="synonym">Medicago tribuloides</name>
    <dbReference type="NCBI Taxonomy" id="3880"/>
    <lineage>
        <taxon>Eukaryota</taxon>
        <taxon>Viridiplantae</taxon>
        <taxon>Streptophyta</taxon>
        <taxon>Embryophyta</taxon>
        <taxon>Tracheophyta</taxon>
        <taxon>Spermatophyta</taxon>
        <taxon>Magnoliopsida</taxon>
        <taxon>eudicotyledons</taxon>
        <taxon>Gunneridae</taxon>
        <taxon>Pentapetalae</taxon>
        <taxon>rosids</taxon>
        <taxon>fabids</taxon>
        <taxon>Fabales</taxon>
        <taxon>Fabaceae</taxon>
        <taxon>Papilionoideae</taxon>
        <taxon>50 kb inversion clade</taxon>
        <taxon>NPAAA clade</taxon>
        <taxon>Hologalegina</taxon>
        <taxon>IRL clade</taxon>
        <taxon>Trifolieae</taxon>
        <taxon>Medicago</taxon>
    </lineage>
</organism>
<dbReference type="PANTHER" id="PTHR33264:SF55">
    <property type="entry name" value="TRANSMEMBRANE PROTEIN"/>
    <property type="match status" value="1"/>
</dbReference>
<name>I3TAS2_MEDTR</name>
<dbReference type="AlphaFoldDB" id="I3TAS2"/>